<evidence type="ECO:0000256" key="1">
    <source>
        <dbReference type="SAM" id="MobiDB-lite"/>
    </source>
</evidence>
<gene>
    <name evidence="2" type="ORF">TPA0598_01_00530</name>
</gene>
<evidence type="ECO:0000313" key="3">
    <source>
        <dbReference type="Proteomes" id="UP000048965"/>
    </source>
</evidence>
<comment type="caution">
    <text evidence="2">The sequence shown here is derived from an EMBL/GenBank/DDBJ whole genome shotgun (WGS) entry which is preliminary data.</text>
</comment>
<feature type="region of interest" description="Disordered" evidence="1">
    <location>
        <begin position="36"/>
        <end position="56"/>
    </location>
</feature>
<organism evidence="2 3">
    <name type="scientific">Streptomyces lydicamycinicus</name>
    <dbReference type="NCBI Taxonomy" id="1546107"/>
    <lineage>
        <taxon>Bacteria</taxon>
        <taxon>Bacillati</taxon>
        <taxon>Actinomycetota</taxon>
        <taxon>Actinomycetes</taxon>
        <taxon>Kitasatosporales</taxon>
        <taxon>Streptomycetaceae</taxon>
        <taxon>Streptomyces</taxon>
    </lineage>
</organism>
<keyword evidence="3" id="KW-1185">Reference proteome</keyword>
<reference evidence="3" key="1">
    <citation type="submission" date="2014-09" db="EMBL/GenBank/DDBJ databases">
        <title>Whole genome shotgun sequence of Streptomyces sp. NBRC 110027.</title>
        <authorList>
            <person name="Komaki H."/>
            <person name="Ichikawa N."/>
            <person name="Katano-Makiyama Y."/>
            <person name="Hosoyama A."/>
            <person name="Hashimoto M."/>
            <person name="Uohara A."/>
            <person name="Kitahashi Y."/>
            <person name="Ohji S."/>
            <person name="Kimura A."/>
            <person name="Yamazoe A."/>
            <person name="Igarashi Y."/>
            <person name="Fujita N."/>
        </authorList>
    </citation>
    <scope>NUCLEOTIDE SEQUENCE [LARGE SCALE GENOMIC DNA]</scope>
    <source>
        <strain evidence="3">NBRC 110027</strain>
    </source>
</reference>
<accession>A0A0P4QZB9</accession>
<evidence type="ECO:0000313" key="2">
    <source>
        <dbReference type="EMBL" id="GAO05684.1"/>
    </source>
</evidence>
<feature type="compositionally biased region" description="Low complexity" evidence="1">
    <location>
        <begin position="1"/>
        <end position="14"/>
    </location>
</feature>
<name>A0A0P4QZB9_9ACTN</name>
<proteinExistence type="predicted"/>
<protein>
    <submittedName>
        <fullName evidence="2">Uncharacterized protein</fullName>
    </submittedName>
</protein>
<reference evidence="2 3" key="2">
    <citation type="journal article" date="2015" name="Stand. Genomic Sci.">
        <title>Draft genome sequence of marine-derived Streptomyces sp. TP-A0598, a producer of anti-MRSA antibiotic lydicamycins.</title>
        <authorList>
            <person name="Komaki H."/>
            <person name="Ichikawa N."/>
            <person name="Hosoyama A."/>
            <person name="Fujita N."/>
            <person name="Igarashi Y."/>
        </authorList>
    </citation>
    <scope>NUCLEOTIDE SEQUENCE [LARGE SCALE GENOMIC DNA]</scope>
    <source>
        <strain evidence="2 3">NBRC 110027</strain>
    </source>
</reference>
<dbReference type="EMBL" id="BBNO01000001">
    <property type="protein sequence ID" value="GAO05684.1"/>
    <property type="molecule type" value="Genomic_DNA"/>
</dbReference>
<sequence length="70" mass="7673">MTCAHALTAGARAARIPEERSAEPVLRGAVLRRGARPRSLRVSGRGSERNRSGTRTLTLRAPRDLRCHRG</sequence>
<feature type="region of interest" description="Disordered" evidence="1">
    <location>
        <begin position="1"/>
        <end position="20"/>
    </location>
</feature>
<dbReference type="Proteomes" id="UP000048965">
    <property type="component" value="Unassembled WGS sequence"/>
</dbReference>
<dbReference type="AlphaFoldDB" id="A0A0P4QZB9"/>